<feature type="region of interest" description="Disordered" evidence="6">
    <location>
        <begin position="363"/>
        <end position="397"/>
    </location>
</feature>
<sequence>MSDSEDRRPISWRRNDDTGRRRRTAGRRDRSSSSSRSPSYEERHRSRSRSPSLSEWGTRSSSPSWSLSDWGSSSPSSRSSRSSRSPSRSWRNRSRSPSRQLRRSPASPHQNGHRAEEQEDAQDRRVRDRSPINRGKRSGRSRSLSYRRRDLRIDRSRSRSPDRRRGPPRSCRSRSRTRSDECEDRRCCRPGQQEEDEEQYMSHDDEDVFVRIDSYDRLFTCAQCHDLLSPPVYECAEGHVTCARCHASANEDGEPSCRLCGERNYGRGRAAEGWLSSIRFPCRNHAHGCAAYRPRHAIDAHERACRHAPCFCPVRRCGFPGGARAALERHLTSDHGWAVVGFRYGQPFAVGVGDHAPRQVLRARRTGRCSTSEPSGGAGPQPCPWPASGRITRRRRS</sequence>
<dbReference type="Pfam" id="PF21361">
    <property type="entry name" value="Sina_ZnF"/>
    <property type="match status" value="1"/>
</dbReference>
<proteinExistence type="predicted"/>
<feature type="compositionally biased region" description="Low complexity" evidence="6">
    <location>
        <begin position="49"/>
        <end position="89"/>
    </location>
</feature>
<dbReference type="AlphaFoldDB" id="A0AAV5D5P9"/>
<organism evidence="8 9">
    <name type="scientific">Eleusine coracana subsp. coracana</name>
    <dbReference type="NCBI Taxonomy" id="191504"/>
    <lineage>
        <taxon>Eukaryota</taxon>
        <taxon>Viridiplantae</taxon>
        <taxon>Streptophyta</taxon>
        <taxon>Embryophyta</taxon>
        <taxon>Tracheophyta</taxon>
        <taxon>Spermatophyta</taxon>
        <taxon>Magnoliopsida</taxon>
        <taxon>Liliopsida</taxon>
        <taxon>Poales</taxon>
        <taxon>Poaceae</taxon>
        <taxon>PACMAD clade</taxon>
        <taxon>Chloridoideae</taxon>
        <taxon>Cynodonteae</taxon>
        <taxon>Eleusininae</taxon>
        <taxon>Eleusine</taxon>
    </lineage>
</organism>
<dbReference type="EMBL" id="BQKI01000012">
    <property type="protein sequence ID" value="GJN05964.1"/>
    <property type="molecule type" value="Genomic_DNA"/>
</dbReference>
<keyword evidence="3" id="KW-0862">Zinc</keyword>
<keyword evidence="1" id="KW-0479">Metal-binding</keyword>
<feature type="domain" description="SIAH-type" evidence="7">
    <location>
        <begin position="277"/>
        <end position="336"/>
    </location>
</feature>
<evidence type="ECO:0000256" key="5">
    <source>
        <dbReference type="PROSITE-ProRule" id="PRU00455"/>
    </source>
</evidence>
<evidence type="ECO:0000256" key="4">
    <source>
        <dbReference type="ARBA" id="ARBA00024004"/>
    </source>
</evidence>
<feature type="compositionally biased region" description="Basic residues" evidence="6">
    <location>
        <begin position="90"/>
        <end position="102"/>
    </location>
</feature>
<comment type="caution">
    <text evidence="8">The sequence shown here is derived from an EMBL/GenBank/DDBJ whole genome shotgun (WGS) entry which is preliminary data.</text>
</comment>
<evidence type="ECO:0000313" key="8">
    <source>
        <dbReference type="EMBL" id="GJN05964.1"/>
    </source>
</evidence>
<dbReference type="PANTHER" id="PTHR46632">
    <property type="entry name" value="E3 UBIQUITIN-PROTEIN LIGASE SINA-LIKE 4"/>
    <property type="match status" value="1"/>
</dbReference>
<comment type="function">
    <text evidence="4">E3 ubiquitin-protein ligase that mediates ubiquitination and subsequent proteasomal degradation of target proteins. E3 ubiquitin ligases accept ubiquitin from an E2 ubiquitin-conjugating enzyme in the form of a thioester and then directly transfers the ubiquitin to targeted substrates. It probably triggers the ubiquitin-mediated degradation of different substrates.</text>
</comment>
<reference evidence="8" key="1">
    <citation type="journal article" date="2018" name="DNA Res.">
        <title>Multiple hybrid de novo genome assembly of finger millet, an orphan allotetraploid crop.</title>
        <authorList>
            <person name="Hatakeyama M."/>
            <person name="Aluri S."/>
            <person name="Balachadran M.T."/>
            <person name="Sivarajan S.R."/>
            <person name="Patrignani A."/>
            <person name="Gruter S."/>
            <person name="Poveda L."/>
            <person name="Shimizu-Inatsugi R."/>
            <person name="Baeten J."/>
            <person name="Francoijs K.J."/>
            <person name="Nataraja K.N."/>
            <person name="Reddy Y.A.N."/>
            <person name="Phadnis S."/>
            <person name="Ravikumar R.L."/>
            <person name="Schlapbach R."/>
            <person name="Sreeman S.M."/>
            <person name="Shimizu K.K."/>
        </authorList>
    </citation>
    <scope>NUCLEOTIDE SEQUENCE</scope>
</reference>
<evidence type="ECO:0000256" key="2">
    <source>
        <dbReference type="ARBA" id="ARBA00022771"/>
    </source>
</evidence>
<keyword evidence="9" id="KW-1185">Reference proteome</keyword>
<protein>
    <recommendedName>
        <fullName evidence="7">SIAH-type domain-containing protein</fullName>
    </recommendedName>
</protein>
<dbReference type="Proteomes" id="UP001054889">
    <property type="component" value="Unassembled WGS sequence"/>
</dbReference>
<dbReference type="GO" id="GO:0008270">
    <property type="term" value="F:zinc ion binding"/>
    <property type="evidence" value="ECO:0007669"/>
    <property type="project" value="UniProtKB-KW"/>
</dbReference>
<feature type="compositionally biased region" description="Basic and acidic residues" evidence="6">
    <location>
        <begin position="113"/>
        <end position="131"/>
    </location>
</feature>
<dbReference type="InterPro" id="IPR044286">
    <property type="entry name" value="SINL_plant"/>
</dbReference>
<dbReference type="InterPro" id="IPR013083">
    <property type="entry name" value="Znf_RING/FYVE/PHD"/>
</dbReference>
<evidence type="ECO:0000313" key="9">
    <source>
        <dbReference type="Proteomes" id="UP001054889"/>
    </source>
</evidence>
<gene>
    <name evidence="8" type="primary">ga23643</name>
    <name evidence="8" type="ORF">PR202_ga23643</name>
</gene>
<feature type="compositionally biased region" description="Basic and acidic residues" evidence="6">
    <location>
        <begin position="147"/>
        <end position="165"/>
    </location>
</feature>
<dbReference type="InterPro" id="IPR013010">
    <property type="entry name" value="Znf_SIAH"/>
</dbReference>
<keyword evidence="2 5" id="KW-0863">Zinc-finger</keyword>
<reference evidence="8" key="2">
    <citation type="submission" date="2021-12" db="EMBL/GenBank/DDBJ databases">
        <title>Resequencing data analysis of finger millet.</title>
        <authorList>
            <person name="Hatakeyama M."/>
            <person name="Aluri S."/>
            <person name="Balachadran M.T."/>
            <person name="Sivarajan S.R."/>
            <person name="Poveda L."/>
            <person name="Shimizu-Inatsugi R."/>
            <person name="Schlapbach R."/>
            <person name="Sreeman S.M."/>
            <person name="Shimizu K.K."/>
        </authorList>
    </citation>
    <scope>NUCLEOTIDE SEQUENCE</scope>
</reference>
<evidence type="ECO:0000256" key="6">
    <source>
        <dbReference type="SAM" id="MobiDB-lite"/>
    </source>
</evidence>
<dbReference type="Gene3D" id="3.30.40.10">
    <property type="entry name" value="Zinc/RING finger domain, C3HC4 (zinc finger)"/>
    <property type="match status" value="1"/>
</dbReference>
<dbReference type="PANTHER" id="PTHR46632:SF14">
    <property type="entry name" value="RING-TYPE E3 UBIQUITIN TRANSFERASE"/>
    <property type="match status" value="1"/>
</dbReference>
<feature type="region of interest" description="Disordered" evidence="6">
    <location>
        <begin position="1"/>
        <end position="176"/>
    </location>
</feature>
<accession>A0AAV5D5P9</accession>
<dbReference type="PROSITE" id="PS51081">
    <property type="entry name" value="ZF_SIAH"/>
    <property type="match status" value="1"/>
</dbReference>
<dbReference type="SUPFAM" id="SSF49599">
    <property type="entry name" value="TRAF domain-like"/>
    <property type="match status" value="1"/>
</dbReference>
<feature type="compositionally biased region" description="Basic and acidic residues" evidence="6">
    <location>
        <begin position="1"/>
        <end position="19"/>
    </location>
</feature>
<evidence type="ECO:0000256" key="3">
    <source>
        <dbReference type="ARBA" id="ARBA00022833"/>
    </source>
</evidence>
<name>A0AAV5D5P9_ELECO</name>
<evidence type="ECO:0000259" key="7">
    <source>
        <dbReference type="PROSITE" id="PS51081"/>
    </source>
</evidence>
<evidence type="ECO:0000256" key="1">
    <source>
        <dbReference type="ARBA" id="ARBA00022723"/>
    </source>
</evidence>
<feature type="compositionally biased region" description="Basic residues" evidence="6">
    <location>
        <begin position="134"/>
        <end position="146"/>
    </location>
</feature>